<dbReference type="PANTHER" id="PTHR42850:SF4">
    <property type="entry name" value="ZINC-DEPENDENT ENDOPOLYPHOSPHATASE"/>
    <property type="match status" value="1"/>
</dbReference>
<dbReference type="GO" id="GO:0000298">
    <property type="term" value="F:endopolyphosphatase activity"/>
    <property type="evidence" value="ECO:0007669"/>
    <property type="project" value="TreeGrafter"/>
</dbReference>
<protein>
    <submittedName>
        <fullName evidence="2">Metallo-dependent phosphatase</fullName>
    </submittedName>
</protein>
<dbReference type="InParanoid" id="A0A165VJT2"/>
<feature type="domain" description="Calcineurin-like phosphoesterase" evidence="1">
    <location>
        <begin position="85"/>
        <end position="218"/>
    </location>
</feature>
<dbReference type="InterPro" id="IPR029052">
    <property type="entry name" value="Metallo-depent_PP-like"/>
</dbReference>
<dbReference type="AlphaFoldDB" id="A0A165VJT2"/>
<dbReference type="EMBL" id="KV425553">
    <property type="protein sequence ID" value="KZT29774.1"/>
    <property type="molecule type" value="Genomic_DNA"/>
</dbReference>
<accession>A0A165VJT2</accession>
<dbReference type="GO" id="GO:0005737">
    <property type="term" value="C:cytoplasm"/>
    <property type="evidence" value="ECO:0007669"/>
    <property type="project" value="TreeGrafter"/>
</dbReference>
<keyword evidence="3" id="KW-1185">Reference proteome</keyword>
<dbReference type="PANTHER" id="PTHR42850">
    <property type="entry name" value="METALLOPHOSPHOESTERASE"/>
    <property type="match status" value="1"/>
</dbReference>
<dbReference type="STRING" id="1314782.A0A165VJT2"/>
<evidence type="ECO:0000313" key="2">
    <source>
        <dbReference type="EMBL" id="KZT29774.1"/>
    </source>
</evidence>
<sequence length="472" mass="53060">MRCSSLHGAVSYLSSPIMDVPRRLAAFLILSCFLLYFLVHGSMTASLGEWMHRDDDVEIQRDFSKYVHVKTILADEIGLEDPNRRIIIVGDIHGMNDSLHSLLSSIFYNPTTDTLFHTGDVVQKGPVSGSLSVLDFLSSSHIRGVRGNHDQNIIEWRTWMEWIKSLKGGLEWLDWVNRKFDKGELDDEEERNMKKRRGKWWSRVPKGWRMFDDHYTIARQMTGQHYQYLLSLPLVLHIPSQHLYIAHGGLLPYDPKRSVDHPKQPLANLPRIITRTAGSVNAVELDEESMRTAQEVDLLKKIPQNSDPWVILNIRSVTRSGKISRDTDVGTPWAKMWNKTVKKCSGFEGAIKKGEKHDGLPCLPATVVYGHTASRGLDVHRWTVGLDSGCSHGDTLTALVVSGKDLASNSWKSRSLSEQTSLSMGFLPAGGGDQPFSVLEDADSADVAKRPKKIPFSDNGFGHLYSVKCHQP</sequence>
<dbReference type="Proteomes" id="UP000076761">
    <property type="component" value="Unassembled WGS sequence"/>
</dbReference>
<name>A0A165VJT2_9AGAM</name>
<dbReference type="OrthoDB" id="10267127at2759"/>
<dbReference type="GO" id="GO:0016791">
    <property type="term" value="F:phosphatase activity"/>
    <property type="evidence" value="ECO:0007669"/>
    <property type="project" value="TreeGrafter"/>
</dbReference>
<evidence type="ECO:0000259" key="1">
    <source>
        <dbReference type="Pfam" id="PF00149"/>
    </source>
</evidence>
<gene>
    <name evidence="2" type="ORF">NEOLEDRAFT_1174783</name>
</gene>
<dbReference type="InterPro" id="IPR050126">
    <property type="entry name" value="Ap4A_hydrolase"/>
</dbReference>
<organism evidence="2 3">
    <name type="scientific">Neolentinus lepideus HHB14362 ss-1</name>
    <dbReference type="NCBI Taxonomy" id="1314782"/>
    <lineage>
        <taxon>Eukaryota</taxon>
        <taxon>Fungi</taxon>
        <taxon>Dikarya</taxon>
        <taxon>Basidiomycota</taxon>
        <taxon>Agaricomycotina</taxon>
        <taxon>Agaricomycetes</taxon>
        <taxon>Gloeophyllales</taxon>
        <taxon>Gloeophyllaceae</taxon>
        <taxon>Neolentinus</taxon>
    </lineage>
</organism>
<reference evidence="2 3" key="1">
    <citation type="journal article" date="2016" name="Mol. Biol. Evol.">
        <title>Comparative Genomics of Early-Diverging Mushroom-Forming Fungi Provides Insights into the Origins of Lignocellulose Decay Capabilities.</title>
        <authorList>
            <person name="Nagy L.G."/>
            <person name="Riley R."/>
            <person name="Tritt A."/>
            <person name="Adam C."/>
            <person name="Daum C."/>
            <person name="Floudas D."/>
            <person name="Sun H."/>
            <person name="Yadav J.S."/>
            <person name="Pangilinan J."/>
            <person name="Larsson K.H."/>
            <person name="Matsuura K."/>
            <person name="Barry K."/>
            <person name="Labutti K."/>
            <person name="Kuo R."/>
            <person name="Ohm R.A."/>
            <person name="Bhattacharya S.S."/>
            <person name="Shirouzu T."/>
            <person name="Yoshinaga Y."/>
            <person name="Martin F.M."/>
            <person name="Grigoriev I.V."/>
            <person name="Hibbett D.S."/>
        </authorList>
    </citation>
    <scope>NUCLEOTIDE SEQUENCE [LARGE SCALE GENOMIC DNA]</scope>
    <source>
        <strain evidence="2 3">HHB14362 ss-1</strain>
    </source>
</reference>
<dbReference type="InterPro" id="IPR004843">
    <property type="entry name" value="Calcineurin-like_PHP"/>
</dbReference>
<proteinExistence type="predicted"/>
<dbReference type="Pfam" id="PF00149">
    <property type="entry name" value="Metallophos"/>
    <property type="match status" value="1"/>
</dbReference>
<dbReference type="Gene3D" id="3.60.21.10">
    <property type="match status" value="1"/>
</dbReference>
<dbReference type="SUPFAM" id="SSF56300">
    <property type="entry name" value="Metallo-dependent phosphatases"/>
    <property type="match status" value="1"/>
</dbReference>
<dbReference type="GO" id="GO:0006798">
    <property type="term" value="P:polyphosphate catabolic process"/>
    <property type="evidence" value="ECO:0007669"/>
    <property type="project" value="TreeGrafter"/>
</dbReference>
<evidence type="ECO:0000313" key="3">
    <source>
        <dbReference type="Proteomes" id="UP000076761"/>
    </source>
</evidence>